<dbReference type="GO" id="GO:0004818">
    <property type="term" value="F:glutamate-tRNA ligase activity"/>
    <property type="evidence" value="ECO:0007669"/>
    <property type="project" value="UniProtKB-EC"/>
</dbReference>
<dbReference type="InterPro" id="IPR049940">
    <property type="entry name" value="GluQ/Sye"/>
</dbReference>
<dbReference type="GO" id="GO:0005524">
    <property type="term" value="F:ATP binding"/>
    <property type="evidence" value="ECO:0007669"/>
    <property type="project" value="UniProtKB-KW"/>
</dbReference>
<dbReference type="STRING" id="1097556.R4X8J8"/>
<evidence type="ECO:0000256" key="1">
    <source>
        <dbReference type="ARBA" id="ARBA00004173"/>
    </source>
</evidence>
<dbReference type="InterPro" id="IPR033910">
    <property type="entry name" value="GluRS_core"/>
</dbReference>
<keyword evidence="5 11" id="KW-0547">Nucleotide-binding</keyword>
<evidence type="ECO:0000259" key="14">
    <source>
        <dbReference type="Pfam" id="PF19269"/>
    </source>
</evidence>
<dbReference type="PRINTS" id="PR00987">
    <property type="entry name" value="TRNASYNTHGLU"/>
</dbReference>
<evidence type="ECO:0000256" key="4">
    <source>
        <dbReference type="ARBA" id="ARBA00022598"/>
    </source>
</evidence>
<dbReference type="VEuPathDB" id="FungiDB:TAPDE_001839"/>
<dbReference type="AlphaFoldDB" id="R4X8J8"/>
<dbReference type="PANTHER" id="PTHR43311">
    <property type="entry name" value="GLUTAMATE--TRNA LIGASE"/>
    <property type="match status" value="1"/>
</dbReference>
<dbReference type="InterPro" id="IPR000924">
    <property type="entry name" value="Glu/Gln-tRNA-synth"/>
</dbReference>
<dbReference type="Pfam" id="PF00749">
    <property type="entry name" value="tRNA-synt_1c"/>
    <property type="match status" value="1"/>
</dbReference>
<evidence type="ECO:0000256" key="5">
    <source>
        <dbReference type="ARBA" id="ARBA00022741"/>
    </source>
</evidence>
<dbReference type="Pfam" id="PF19269">
    <property type="entry name" value="Anticodon_2"/>
    <property type="match status" value="1"/>
</dbReference>
<dbReference type="InterPro" id="IPR008925">
    <property type="entry name" value="aa_tRNA-synth_I_cd-bd_sf"/>
</dbReference>
<protein>
    <recommendedName>
        <fullName evidence="10">Glutamate--tRNA ligase, mitochondrial</fullName>
        <ecNumber evidence="3">6.1.1.17</ecNumber>
    </recommendedName>
    <alternativeName>
        <fullName evidence="9">Glutamyl-tRNA synthetase</fullName>
    </alternativeName>
</protein>
<keyword evidence="8 11" id="KW-0030">Aminoacyl-tRNA synthetase</keyword>
<evidence type="ECO:0000313" key="15">
    <source>
        <dbReference type="EMBL" id="CCG81944.1"/>
    </source>
</evidence>
<dbReference type="InterPro" id="IPR004527">
    <property type="entry name" value="Glu-tRNA-ligase_bac/mito"/>
</dbReference>
<dbReference type="GO" id="GO:0005739">
    <property type="term" value="C:mitochondrion"/>
    <property type="evidence" value="ECO:0007669"/>
    <property type="project" value="UniProtKB-SubCell"/>
</dbReference>
<proteinExistence type="inferred from homology"/>
<dbReference type="GO" id="GO:0006424">
    <property type="term" value="P:glutamyl-tRNA aminoacylation"/>
    <property type="evidence" value="ECO:0007669"/>
    <property type="project" value="InterPro"/>
</dbReference>
<dbReference type="PANTHER" id="PTHR43311:SF2">
    <property type="entry name" value="GLUTAMATE--TRNA LIGASE, MITOCHONDRIAL-RELATED"/>
    <property type="match status" value="1"/>
</dbReference>
<evidence type="ECO:0000256" key="6">
    <source>
        <dbReference type="ARBA" id="ARBA00022840"/>
    </source>
</evidence>
<dbReference type="Gene3D" id="3.40.50.620">
    <property type="entry name" value="HUPs"/>
    <property type="match status" value="1"/>
</dbReference>
<dbReference type="CDD" id="cd00808">
    <property type="entry name" value="GluRS_core"/>
    <property type="match status" value="1"/>
</dbReference>
<evidence type="ECO:0000256" key="7">
    <source>
        <dbReference type="ARBA" id="ARBA00022917"/>
    </source>
</evidence>
<comment type="caution">
    <text evidence="15">The sequence shown here is derived from an EMBL/GenBank/DDBJ whole genome shotgun (WGS) entry which is preliminary data.</text>
</comment>
<dbReference type="InterPro" id="IPR014729">
    <property type="entry name" value="Rossmann-like_a/b/a_fold"/>
</dbReference>
<comment type="similarity">
    <text evidence="2">Belongs to the class-I aminoacyl-tRNA synthetase family. Glutamate--tRNA ligase type 1 subfamily.</text>
</comment>
<feature type="chain" id="PRO_5004373136" description="Glutamate--tRNA ligase, mitochondrial" evidence="12">
    <location>
        <begin position="19"/>
        <end position="532"/>
    </location>
</feature>
<dbReference type="OrthoDB" id="428822at2759"/>
<evidence type="ECO:0000256" key="10">
    <source>
        <dbReference type="ARBA" id="ARBA00072917"/>
    </source>
</evidence>
<comment type="subcellular location">
    <subcellularLocation>
        <location evidence="1">Mitochondrion</location>
    </subcellularLocation>
</comment>
<feature type="domain" description="Aminoacyl-tRNA synthetase class I anticodon-binding" evidence="14">
    <location>
        <begin position="376"/>
        <end position="527"/>
    </location>
</feature>
<evidence type="ECO:0000313" key="16">
    <source>
        <dbReference type="Proteomes" id="UP000013776"/>
    </source>
</evidence>
<keyword evidence="4 11" id="KW-0436">Ligase</keyword>
<keyword evidence="16" id="KW-1185">Reference proteome</keyword>
<dbReference type="HAMAP" id="MF_00022">
    <property type="entry name" value="Glu_tRNA_synth_type1"/>
    <property type="match status" value="1"/>
</dbReference>
<dbReference type="SUPFAM" id="SSF48163">
    <property type="entry name" value="An anticodon-binding domain of class I aminoacyl-tRNA synthetases"/>
    <property type="match status" value="1"/>
</dbReference>
<feature type="signal peptide" evidence="12">
    <location>
        <begin position="1"/>
        <end position="18"/>
    </location>
</feature>
<evidence type="ECO:0000256" key="9">
    <source>
        <dbReference type="ARBA" id="ARBA00030865"/>
    </source>
</evidence>
<evidence type="ECO:0000259" key="13">
    <source>
        <dbReference type="Pfam" id="PF00749"/>
    </source>
</evidence>
<sequence>MGMKVLGVHKLLFVQVAASCRRTFSCAGKAYQSPARTRFAPSPTGSLHLGSLRTALYNYLWAKRTGGQFILRVEDTDQNRLSEGAERSLYDNLNWAGLDLDESPEKGGTHAPYRQSERLPIYHEHIKTLLDKGAAYRCFCSSERLAGLKDSARKHGQSGTYDRQCLAITQEESDSRARENEPHIIRLRSPQSVPIVEDVVHGTVNFSKSKQGITFDDSILIKSDGFPTYHFANVVDDHLMAITHVIRGEEWLPSTPKHLAIYDAFGWSPPQFAHVPLLASVGGAKLSKRHGDTTVEAYRAKGYLPEAMLNYLALMGWNAHIAVGESEVMSLEQMAERFELEQITKGATIVTSEKLQFLQKQHYHALSETEDGLKRLIEQAQAELQKTFGKTYDADYVGRVIVALRDRVVDPLGLPQLGIYFFTEPDYSSDEARKFVTKFAKKGTIPLSELLQNVHTKLSGLDERHWTGTEFNLVIERLFHETDFGTPNGLVMGAVRYAIAGGLSGAGVKQIMEIVGREKTLARLATARESLE</sequence>
<evidence type="ECO:0000256" key="3">
    <source>
        <dbReference type="ARBA" id="ARBA00012835"/>
    </source>
</evidence>
<dbReference type="eggNOG" id="KOG1149">
    <property type="taxonomic scope" value="Eukaryota"/>
</dbReference>
<dbReference type="NCBIfam" id="TIGR00464">
    <property type="entry name" value="gltX_bact"/>
    <property type="match status" value="1"/>
</dbReference>
<dbReference type="EC" id="6.1.1.17" evidence="3"/>
<evidence type="ECO:0000256" key="2">
    <source>
        <dbReference type="ARBA" id="ARBA00007894"/>
    </source>
</evidence>
<dbReference type="FunFam" id="3.40.50.620:FF:000045">
    <property type="entry name" value="Glutamate--tRNA ligase, mitochondrial"/>
    <property type="match status" value="1"/>
</dbReference>
<dbReference type="Gene3D" id="1.10.10.350">
    <property type="match status" value="1"/>
</dbReference>
<reference evidence="15 16" key="1">
    <citation type="journal article" date="2013" name="MBio">
        <title>Genome sequencing of the plant pathogen Taphrina deformans, the causal agent of peach leaf curl.</title>
        <authorList>
            <person name="Cisse O.H."/>
            <person name="Almeida J.M.G.C.F."/>
            <person name="Fonseca A."/>
            <person name="Kumar A.A."/>
            <person name="Salojaervi J."/>
            <person name="Overmyer K."/>
            <person name="Hauser P.M."/>
            <person name="Pagni M."/>
        </authorList>
    </citation>
    <scope>NUCLEOTIDE SEQUENCE [LARGE SCALE GENOMIC DNA]</scope>
    <source>
        <strain evidence="16">PYCC 5710 / ATCC 11124 / CBS 356.35 / IMI 108563 / JCM 9778 / NBRC 8474</strain>
    </source>
</reference>
<keyword evidence="12" id="KW-0732">Signal</keyword>
<keyword evidence="6 11" id="KW-0067">ATP-binding</keyword>
<accession>R4X8J8</accession>
<dbReference type="Proteomes" id="UP000013776">
    <property type="component" value="Unassembled WGS sequence"/>
</dbReference>
<dbReference type="InterPro" id="IPR020058">
    <property type="entry name" value="Glu/Gln-tRNA-synth_Ib_cat-dom"/>
</dbReference>
<dbReference type="SUPFAM" id="SSF52374">
    <property type="entry name" value="Nucleotidylyl transferase"/>
    <property type="match status" value="1"/>
</dbReference>
<dbReference type="InterPro" id="IPR020751">
    <property type="entry name" value="aa-tRNA-synth_I_codon-bd_sub2"/>
</dbReference>
<name>R4X8J8_TAPDE</name>
<dbReference type="EMBL" id="CAHR02000063">
    <property type="protein sequence ID" value="CCG81944.1"/>
    <property type="molecule type" value="Genomic_DNA"/>
</dbReference>
<dbReference type="GO" id="GO:0008270">
    <property type="term" value="F:zinc ion binding"/>
    <property type="evidence" value="ECO:0007669"/>
    <property type="project" value="InterPro"/>
</dbReference>
<evidence type="ECO:0000256" key="11">
    <source>
        <dbReference type="RuleBase" id="RU363037"/>
    </source>
</evidence>
<evidence type="ECO:0000256" key="8">
    <source>
        <dbReference type="ARBA" id="ARBA00023146"/>
    </source>
</evidence>
<organism evidence="15 16">
    <name type="scientific">Taphrina deformans (strain PYCC 5710 / ATCC 11124 / CBS 356.35 / IMI 108563 / JCM 9778 / NBRC 8474)</name>
    <name type="common">Peach leaf curl fungus</name>
    <name type="synonym">Lalaria deformans</name>
    <dbReference type="NCBI Taxonomy" id="1097556"/>
    <lineage>
        <taxon>Eukaryota</taxon>
        <taxon>Fungi</taxon>
        <taxon>Dikarya</taxon>
        <taxon>Ascomycota</taxon>
        <taxon>Taphrinomycotina</taxon>
        <taxon>Taphrinomycetes</taxon>
        <taxon>Taphrinales</taxon>
        <taxon>Taphrinaceae</taxon>
        <taxon>Taphrina</taxon>
    </lineage>
</organism>
<feature type="domain" description="Glutamyl/glutaminyl-tRNA synthetase class Ib catalytic" evidence="13">
    <location>
        <begin position="36"/>
        <end position="356"/>
    </location>
</feature>
<gene>
    <name evidence="15" type="ORF">TAPDE_001839</name>
</gene>
<dbReference type="GO" id="GO:0000049">
    <property type="term" value="F:tRNA binding"/>
    <property type="evidence" value="ECO:0007669"/>
    <property type="project" value="InterPro"/>
</dbReference>
<evidence type="ECO:0000256" key="12">
    <source>
        <dbReference type="SAM" id="SignalP"/>
    </source>
</evidence>
<keyword evidence="7 11" id="KW-0648">Protein biosynthesis</keyword>
<dbReference type="InterPro" id="IPR045462">
    <property type="entry name" value="aa-tRNA-synth_I_cd-bd"/>
</dbReference>